<feature type="transmembrane region" description="Helical" evidence="1">
    <location>
        <begin position="224"/>
        <end position="247"/>
    </location>
</feature>
<keyword evidence="1" id="KW-1133">Transmembrane helix</keyword>
<evidence type="ECO:0000313" key="3">
    <source>
        <dbReference type="Proteomes" id="UP001157911"/>
    </source>
</evidence>
<dbReference type="EMBL" id="FXUB01000002">
    <property type="protein sequence ID" value="SMP10904.1"/>
    <property type="molecule type" value="Genomic_DNA"/>
</dbReference>
<feature type="transmembrane region" description="Helical" evidence="1">
    <location>
        <begin position="165"/>
        <end position="183"/>
    </location>
</feature>
<feature type="transmembrane region" description="Helical" evidence="1">
    <location>
        <begin position="97"/>
        <end position="117"/>
    </location>
</feature>
<proteinExistence type="predicted"/>
<evidence type="ECO:0000313" key="2">
    <source>
        <dbReference type="EMBL" id="SMP10904.1"/>
    </source>
</evidence>
<gene>
    <name evidence="2" type="ORF">SAMN06265339_0862</name>
</gene>
<evidence type="ECO:0008006" key="4">
    <source>
        <dbReference type="Google" id="ProtNLM"/>
    </source>
</evidence>
<accession>A0ABY1NJ45</accession>
<reference evidence="2 3" key="1">
    <citation type="submission" date="2017-05" db="EMBL/GenBank/DDBJ databases">
        <authorList>
            <person name="Varghese N."/>
            <person name="Submissions S."/>
        </authorList>
    </citation>
    <scope>NUCLEOTIDE SEQUENCE [LARGE SCALE GENOMIC DNA]</scope>
    <source>
        <strain evidence="2 3">DSM 15522</strain>
    </source>
</reference>
<keyword evidence="1" id="KW-0812">Transmembrane</keyword>
<feature type="transmembrane region" description="Helical" evidence="1">
    <location>
        <begin position="72"/>
        <end position="90"/>
    </location>
</feature>
<feature type="transmembrane region" description="Helical" evidence="1">
    <location>
        <begin position="132"/>
        <end position="153"/>
    </location>
</feature>
<evidence type="ECO:0000256" key="1">
    <source>
        <dbReference type="SAM" id="Phobius"/>
    </source>
</evidence>
<name>A0ABY1NJ45_9BACT</name>
<organism evidence="2 3">
    <name type="scientific">Desulfurobacterium pacificum</name>
    <dbReference type="NCBI Taxonomy" id="240166"/>
    <lineage>
        <taxon>Bacteria</taxon>
        <taxon>Pseudomonadati</taxon>
        <taxon>Aquificota</taxon>
        <taxon>Aquificia</taxon>
        <taxon>Desulfurobacteriales</taxon>
        <taxon>Desulfurobacteriaceae</taxon>
        <taxon>Desulfurobacterium</taxon>
    </lineage>
</organism>
<dbReference type="Proteomes" id="UP001157911">
    <property type="component" value="Unassembled WGS sequence"/>
</dbReference>
<comment type="caution">
    <text evidence="2">The sequence shown here is derived from an EMBL/GenBank/DDBJ whole genome shotgun (WGS) entry which is preliminary data.</text>
</comment>
<protein>
    <recommendedName>
        <fullName evidence="4">DUF2232 domain-containing protein</fullName>
    </recommendedName>
</protein>
<sequence length="268" mass="29503">MGRVKLPAVYGVLTLVTGLLAGVEGLAFLSLGLSIFVPVLCCAVTERNGFLVSLAVSALAVVVTGVASEWKLAFDISSLPIVGYLICYLKRRSVEEILIASSAFLFAFAVLEELFLGTPEVNNLKWFVDVRWGFYLTSSLFFTYLTLIAATWVLKRDFAVERVRWGFFPVPFFLLGGFGTVLLKTGIVKLIAENLLVAAMGFLLVQGLSVLLFYYRKVSLTWKFILLFTLIVIPAAIFLGAIVTGLLDVWFDFRKIGKGGMKNEGNLT</sequence>
<feature type="transmembrane region" description="Helical" evidence="1">
    <location>
        <begin position="195"/>
        <end position="215"/>
    </location>
</feature>
<keyword evidence="1" id="KW-0472">Membrane</keyword>
<feature type="transmembrane region" description="Helical" evidence="1">
    <location>
        <begin position="49"/>
        <end position="66"/>
    </location>
</feature>
<dbReference type="RefSeq" id="WP_283400348.1">
    <property type="nucleotide sequence ID" value="NZ_FXUB01000002.1"/>
</dbReference>
<keyword evidence="3" id="KW-1185">Reference proteome</keyword>
<feature type="transmembrane region" description="Helical" evidence="1">
    <location>
        <begin position="12"/>
        <end position="37"/>
    </location>
</feature>